<gene>
    <name evidence="2" type="ORF">DPMN_058172</name>
</gene>
<accession>A0A9D4C1L3</accession>
<feature type="domain" description="TLDc" evidence="1">
    <location>
        <begin position="1"/>
        <end position="153"/>
    </location>
</feature>
<comment type="caution">
    <text evidence="2">The sequence shown here is derived from an EMBL/GenBank/DDBJ whole genome shotgun (WGS) entry which is preliminary data.</text>
</comment>
<dbReference type="SMART" id="SM00584">
    <property type="entry name" value="TLDc"/>
    <property type="match status" value="1"/>
</dbReference>
<name>A0A9D4C1L3_DREPO</name>
<organism evidence="2 3">
    <name type="scientific">Dreissena polymorpha</name>
    <name type="common">Zebra mussel</name>
    <name type="synonym">Mytilus polymorpha</name>
    <dbReference type="NCBI Taxonomy" id="45954"/>
    <lineage>
        <taxon>Eukaryota</taxon>
        <taxon>Metazoa</taxon>
        <taxon>Spiralia</taxon>
        <taxon>Lophotrochozoa</taxon>
        <taxon>Mollusca</taxon>
        <taxon>Bivalvia</taxon>
        <taxon>Autobranchia</taxon>
        <taxon>Heteroconchia</taxon>
        <taxon>Euheterodonta</taxon>
        <taxon>Imparidentia</taxon>
        <taxon>Neoheterodontei</taxon>
        <taxon>Myida</taxon>
        <taxon>Dreissenoidea</taxon>
        <taxon>Dreissenidae</taxon>
        <taxon>Dreissena</taxon>
    </lineage>
</organism>
<dbReference type="PROSITE" id="PS51886">
    <property type="entry name" value="TLDC"/>
    <property type="match status" value="1"/>
</dbReference>
<sequence>MAGQLPNKYIDQLESWIGTGPKIFTVLYKITMDGCNATAFQQKCDNQGPTVTVLYNKQDSVYGGYGSLSWNSSNAWITEANAFLFQLKYSGSNKHNKFQIKNSTYGMYGHSTCGPTFGGGNDLHTFSSTVNSSGSNFIVLDTPSTTKILLLTK</sequence>
<proteinExistence type="predicted"/>
<reference evidence="2" key="1">
    <citation type="journal article" date="2019" name="bioRxiv">
        <title>The Genome of the Zebra Mussel, Dreissena polymorpha: A Resource for Invasive Species Research.</title>
        <authorList>
            <person name="McCartney M.A."/>
            <person name="Auch B."/>
            <person name="Kono T."/>
            <person name="Mallez S."/>
            <person name="Zhang Y."/>
            <person name="Obille A."/>
            <person name="Becker A."/>
            <person name="Abrahante J.E."/>
            <person name="Garbe J."/>
            <person name="Badalamenti J.P."/>
            <person name="Herman A."/>
            <person name="Mangelson H."/>
            <person name="Liachko I."/>
            <person name="Sullivan S."/>
            <person name="Sone E.D."/>
            <person name="Koren S."/>
            <person name="Silverstein K.A.T."/>
            <person name="Beckman K.B."/>
            <person name="Gohl D.M."/>
        </authorList>
    </citation>
    <scope>NUCLEOTIDE SEQUENCE</scope>
    <source>
        <strain evidence="2">Duluth1</strain>
        <tissue evidence="2">Whole animal</tissue>
    </source>
</reference>
<protein>
    <recommendedName>
        <fullName evidence="1">TLDc domain-containing protein</fullName>
    </recommendedName>
</protein>
<reference evidence="2" key="2">
    <citation type="submission" date="2020-11" db="EMBL/GenBank/DDBJ databases">
        <authorList>
            <person name="McCartney M.A."/>
            <person name="Auch B."/>
            <person name="Kono T."/>
            <person name="Mallez S."/>
            <person name="Becker A."/>
            <person name="Gohl D.M."/>
            <person name="Silverstein K.A.T."/>
            <person name="Koren S."/>
            <person name="Bechman K.B."/>
            <person name="Herman A."/>
            <person name="Abrahante J.E."/>
            <person name="Garbe J."/>
        </authorList>
    </citation>
    <scope>NUCLEOTIDE SEQUENCE</scope>
    <source>
        <strain evidence="2">Duluth1</strain>
        <tissue evidence="2">Whole animal</tissue>
    </source>
</reference>
<keyword evidence="3" id="KW-1185">Reference proteome</keyword>
<dbReference type="AlphaFoldDB" id="A0A9D4C1L3"/>
<dbReference type="Proteomes" id="UP000828390">
    <property type="component" value="Unassembled WGS sequence"/>
</dbReference>
<evidence type="ECO:0000259" key="1">
    <source>
        <dbReference type="PROSITE" id="PS51886"/>
    </source>
</evidence>
<dbReference type="InterPro" id="IPR006571">
    <property type="entry name" value="TLDc_dom"/>
</dbReference>
<dbReference type="EMBL" id="JAIWYP010000013">
    <property type="protein sequence ID" value="KAH3715462.1"/>
    <property type="molecule type" value="Genomic_DNA"/>
</dbReference>
<evidence type="ECO:0000313" key="3">
    <source>
        <dbReference type="Proteomes" id="UP000828390"/>
    </source>
</evidence>
<evidence type="ECO:0000313" key="2">
    <source>
        <dbReference type="EMBL" id="KAH3715462.1"/>
    </source>
</evidence>
<dbReference type="Pfam" id="PF07534">
    <property type="entry name" value="TLD"/>
    <property type="match status" value="1"/>
</dbReference>